<dbReference type="GO" id="GO:0006508">
    <property type="term" value="P:proteolysis"/>
    <property type="evidence" value="ECO:0007669"/>
    <property type="project" value="UniProtKB-KW"/>
</dbReference>
<dbReference type="SUPFAM" id="SSF52096">
    <property type="entry name" value="ClpP/crotonase"/>
    <property type="match status" value="1"/>
</dbReference>
<proteinExistence type="inferred from homology"/>
<keyword evidence="6" id="KW-0812">Transmembrane</keyword>
<keyword evidence="9" id="KW-1185">Reference proteome</keyword>
<dbReference type="Pfam" id="PF01471">
    <property type="entry name" value="PG_binding_1"/>
    <property type="match status" value="1"/>
</dbReference>
<evidence type="ECO:0000256" key="3">
    <source>
        <dbReference type="ARBA" id="ARBA00022801"/>
    </source>
</evidence>
<dbReference type="InterPro" id="IPR036366">
    <property type="entry name" value="PGBDSf"/>
</dbReference>
<dbReference type="FunFam" id="2.30.42.10:FF:000063">
    <property type="entry name" value="Peptidase, S41 family"/>
    <property type="match status" value="1"/>
</dbReference>
<dbReference type="PANTHER" id="PTHR32060">
    <property type="entry name" value="TAIL-SPECIFIC PROTEASE"/>
    <property type="match status" value="1"/>
</dbReference>
<dbReference type="NCBIfam" id="TIGR00225">
    <property type="entry name" value="prc"/>
    <property type="match status" value="1"/>
</dbReference>
<dbReference type="GO" id="GO:0007165">
    <property type="term" value="P:signal transduction"/>
    <property type="evidence" value="ECO:0007669"/>
    <property type="project" value="TreeGrafter"/>
</dbReference>
<evidence type="ECO:0000256" key="2">
    <source>
        <dbReference type="ARBA" id="ARBA00022670"/>
    </source>
</evidence>
<dbReference type="AlphaFoldDB" id="A0A9E8LUC9"/>
<dbReference type="InterPro" id="IPR001478">
    <property type="entry name" value="PDZ"/>
</dbReference>
<comment type="similarity">
    <text evidence="1 5">Belongs to the peptidase S41A family.</text>
</comment>
<dbReference type="SMART" id="SM00245">
    <property type="entry name" value="TSPc"/>
    <property type="match status" value="1"/>
</dbReference>
<evidence type="ECO:0000256" key="5">
    <source>
        <dbReference type="RuleBase" id="RU004404"/>
    </source>
</evidence>
<dbReference type="PROSITE" id="PS50106">
    <property type="entry name" value="PDZ"/>
    <property type="match status" value="1"/>
</dbReference>
<dbReference type="Proteomes" id="UP001164718">
    <property type="component" value="Chromosome"/>
</dbReference>
<sequence>MKRRTFIILWICSMLVASVCTYFGIQFFPKSMFTGHEISKEGTTVDLSKVEKAVQIILESYVEDVDEKVLVEGAVEGMLERLQDPYSVYLNEEQSKEFRQSLESSFEGIGAEISEVDGKILIISPLKNSPAEKAGLKPYDEIVEVDGEPITNMDVYDVMMKIRGEKGTNVSLKIVREGMQKPIVIDVLRDQIPIETVFSNNIHHQNKIIGYLEITSFAQNTGKDFVHHLHTLEKEKLDGLIIDVRGNPGGLLSSVEEIVQEIVTNEKPYAQIEGKNGKRQPLYTNRTEKKPYPIVVLTDKGSASASEILAAALKEGEGYPLIGEKTFGKGTVQQQIELGDDTFMKLTMYKWLTPNGRWIHGKGIEPDITVEQSDLFHLHPIQIDHPLEKDMNNEQVKYAQELLQTIGFEPGRTDGYFNERTEQAVKHFQQEHDLPTTGIIDDRTVYEMGKIVLQEMNKMENDRQLQMALKYFEYSS</sequence>
<keyword evidence="6" id="KW-1133">Transmembrane helix</keyword>
<dbReference type="InterPro" id="IPR036034">
    <property type="entry name" value="PDZ_sf"/>
</dbReference>
<dbReference type="GO" id="GO:0008236">
    <property type="term" value="F:serine-type peptidase activity"/>
    <property type="evidence" value="ECO:0007669"/>
    <property type="project" value="UniProtKB-KW"/>
</dbReference>
<dbReference type="GO" id="GO:0004175">
    <property type="term" value="F:endopeptidase activity"/>
    <property type="evidence" value="ECO:0007669"/>
    <property type="project" value="TreeGrafter"/>
</dbReference>
<dbReference type="InterPro" id="IPR004447">
    <property type="entry name" value="Peptidase_S41A"/>
</dbReference>
<keyword evidence="4 5" id="KW-0720">Serine protease</keyword>
<keyword evidence="2 5" id="KW-0645">Protease</keyword>
<reference evidence="8" key="1">
    <citation type="submission" date="2022-09" db="EMBL/GenBank/DDBJ databases">
        <title>Complete Genomes of Fervidibacillus albus and Fervidibacillus halotolerans isolated from tidal flat sediments.</title>
        <authorList>
            <person name="Kwon K.K."/>
            <person name="Yang S.-H."/>
            <person name="Park M.J."/>
            <person name="Oh H.-M."/>
        </authorList>
    </citation>
    <scope>NUCLEOTIDE SEQUENCE</scope>
    <source>
        <strain evidence="8">MEBiC13591</strain>
    </source>
</reference>
<evidence type="ECO:0000313" key="9">
    <source>
        <dbReference type="Proteomes" id="UP001164718"/>
    </source>
</evidence>
<keyword evidence="3 5" id="KW-0378">Hydrolase</keyword>
<dbReference type="KEGG" id="faf:OE104_00100"/>
<dbReference type="PANTHER" id="PTHR32060:SF29">
    <property type="entry name" value="CARBOXY-TERMINAL PROCESSING PROTEASE CTPB"/>
    <property type="match status" value="1"/>
</dbReference>
<dbReference type="SUPFAM" id="SSF47090">
    <property type="entry name" value="PGBD-like"/>
    <property type="match status" value="1"/>
</dbReference>
<dbReference type="Pfam" id="PF00595">
    <property type="entry name" value="PDZ"/>
    <property type="match status" value="1"/>
</dbReference>
<dbReference type="InterPro" id="IPR055210">
    <property type="entry name" value="CtpA/B_N"/>
</dbReference>
<dbReference type="InterPro" id="IPR036365">
    <property type="entry name" value="PGBD-like_sf"/>
</dbReference>
<accession>A0A9E8LUC9</accession>
<dbReference type="CDD" id="cd07560">
    <property type="entry name" value="Peptidase_S41_CPP"/>
    <property type="match status" value="1"/>
</dbReference>
<dbReference type="SMART" id="SM00228">
    <property type="entry name" value="PDZ"/>
    <property type="match status" value="1"/>
</dbReference>
<evidence type="ECO:0000256" key="1">
    <source>
        <dbReference type="ARBA" id="ARBA00009179"/>
    </source>
</evidence>
<dbReference type="Gene3D" id="2.30.42.10">
    <property type="match status" value="1"/>
</dbReference>
<evidence type="ECO:0000313" key="8">
    <source>
        <dbReference type="EMBL" id="WAA09820.1"/>
    </source>
</evidence>
<evidence type="ECO:0000256" key="6">
    <source>
        <dbReference type="SAM" id="Phobius"/>
    </source>
</evidence>
<dbReference type="EMBL" id="CP106878">
    <property type="protein sequence ID" value="WAA09820.1"/>
    <property type="molecule type" value="Genomic_DNA"/>
</dbReference>
<dbReference type="InterPro" id="IPR002477">
    <property type="entry name" value="Peptidoglycan-bd-like"/>
</dbReference>
<dbReference type="Gene3D" id="3.90.226.10">
    <property type="entry name" value="2-enoyl-CoA Hydratase, Chain A, domain 1"/>
    <property type="match status" value="1"/>
</dbReference>
<dbReference type="CDD" id="cd06782">
    <property type="entry name" value="cpPDZ_CPP-like"/>
    <property type="match status" value="1"/>
</dbReference>
<dbReference type="Gene3D" id="3.30.750.44">
    <property type="match status" value="1"/>
</dbReference>
<gene>
    <name evidence="8" type="ORF">OE104_00100</name>
</gene>
<name>A0A9E8LUC9_9BACI</name>
<keyword evidence="6" id="KW-0472">Membrane</keyword>
<organism evidence="8 9">
    <name type="scientific">Fervidibacillus albus</name>
    <dbReference type="NCBI Taxonomy" id="2980026"/>
    <lineage>
        <taxon>Bacteria</taxon>
        <taxon>Bacillati</taxon>
        <taxon>Bacillota</taxon>
        <taxon>Bacilli</taxon>
        <taxon>Bacillales</taxon>
        <taxon>Bacillaceae</taxon>
        <taxon>Fervidibacillus</taxon>
    </lineage>
</organism>
<feature type="transmembrane region" description="Helical" evidence="6">
    <location>
        <begin position="7"/>
        <end position="25"/>
    </location>
</feature>
<dbReference type="Pfam" id="PF22694">
    <property type="entry name" value="CtpB_N-like"/>
    <property type="match status" value="1"/>
</dbReference>
<evidence type="ECO:0000256" key="4">
    <source>
        <dbReference type="ARBA" id="ARBA00022825"/>
    </source>
</evidence>
<dbReference type="RefSeq" id="WP_275417604.1">
    <property type="nucleotide sequence ID" value="NZ_CP106878.1"/>
</dbReference>
<dbReference type="SUPFAM" id="SSF50156">
    <property type="entry name" value="PDZ domain-like"/>
    <property type="match status" value="1"/>
</dbReference>
<dbReference type="Gene3D" id="1.10.101.10">
    <property type="entry name" value="PGBD-like superfamily/PGBD"/>
    <property type="match status" value="1"/>
</dbReference>
<dbReference type="GO" id="GO:0030288">
    <property type="term" value="C:outer membrane-bounded periplasmic space"/>
    <property type="evidence" value="ECO:0007669"/>
    <property type="project" value="TreeGrafter"/>
</dbReference>
<feature type="domain" description="PDZ" evidence="7">
    <location>
        <begin position="87"/>
        <end position="163"/>
    </location>
</feature>
<protein>
    <submittedName>
        <fullName evidence="8">S41 family peptidase</fullName>
    </submittedName>
</protein>
<dbReference type="InterPro" id="IPR029045">
    <property type="entry name" value="ClpP/crotonase-like_dom_sf"/>
</dbReference>
<dbReference type="Pfam" id="PF03572">
    <property type="entry name" value="Peptidase_S41"/>
    <property type="match status" value="1"/>
</dbReference>
<evidence type="ECO:0000259" key="7">
    <source>
        <dbReference type="PROSITE" id="PS50106"/>
    </source>
</evidence>
<dbReference type="InterPro" id="IPR005151">
    <property type="entry name" value="Tail-specific_protease"/>
</dbReference>